<accession>A0A8J2X0X4</accession>
<organism evidence="1 2">
    <name type="scientific">Pelagomonas calceolata</name>
    <dbReference type="NCBI Taxonomy" id="35677"/>
    <lineage>
        <taxon>Eukaryota</taxon>
        <taxon>Sar</taxon>
        <taxon>Stramenopiles</taxon>
        <taxon>Ochrophyta</taxon>
        <taxon>Pelagophyceae</taxon>
        <taxon>Pelagomonadales</taxon>
        <taxon>Pelagomonadaceae</taxon>
        <taxon>Pelagomonas</taxon>
    </lineage>
</organism>
<reference evidence="1" key="1">
    <citation type="submission" date="2021-11" db="EMBL/GenBank/DDBJ databases">
        <authorList>
            <consortium name="Genoscope - CEA"/>
            <person name="William W."/>
        </authorList>
    </citation>
    <scope>NUCLEOTIDE SEQUENCE</scope>
</reference>
<keyword evidence="2" id="KW-1185">Reference proteome</keyword>
<evidence type="ECO:0000313" key="1">
    <source>
        <dbReference type="EMBL" id="CAH0369851.1"/>
    </source>
</evidence>
<dbReference type="AlphaFoldDB" id="A0A8J2X0X4"/>
<gene>
    <name evidence="1" type="ORF">PECAL_2P29940</name>
</gene>
<evidence type="ECO:0000313" key="2">
    <source>
        <dbReference type="Proteomes" id="UP000789595"/>
    </source>
</evidence>
<dbReference type="EMBL" id="CAKKNE010000002">
    <property type="protein sequence ID" value="CAH0369851.1"/>
    <property type="molecule type" value="Genomic_DNA"/>
</dbReference>
<dbReference type="Proteomes" id="UP000789595">
    <property type="component" value="Unassembled WGS sequence"/>
</dbReference>
<proteinExistence type="predicted"/>
<protein>
    <submittedName>
        <fullName evidence="1">Uncharacterized protein</fullName>
    </submittedName>
</protein>
<comment type="caution">
    <text evidence="1">The sequence shown here is derived from an EMBL/GenBank/DDBJ whole genome shotgun (WGS) entry which is preliminary data.</text>
</comment>
<name>A0A8J2X0X4_9STRA</name>
<sequence length="121" mass="13668">MAARLVQAGMLVGGSVGAAITIRGCVKATQPAERCIYCGGAAVGAALTGGYAYFHSDYYYELEATRRREREEEGAKRVAAVRRMESERYARQQREIEEDYRKRALESARLDTYEDPRNRHD</sequence>